<proteinExistence type="predicted"/>
<dbReference type="RefSeq" id="WP_222614490.1">
    <property type="nucleotide sequence ID" value="NZ_BKAU01000007.1"/>
</dbReference>
<organism evidence="1 2">
    <name type="scientific">Chitinophaga cymbidii</name>
    <dbReference type="NCBI Taxonomy" id="1096750"/>
    <lineage>
        <taxon>Bacteria</taxon>
        <taxon>Pseudomonadati</taxon>
        <taxon>Bacteroidota</taxon>
        <taxon>Chitinophagia</taxon>
        <taxon>Chitinophagales</taxon>
        <taxon>Chitinophagaceae</taxon>
        <taxon>Chitinophaga</taxon>
    </lineage>
</organism>
<reference evidence="1 2" key="1">
    <citation type="submission" date="2019-07" db="EMBL/GenBank/DDBJ databases">
        <title>Whole genome shotgun sequence of Chitinophaga cymbidii NBRC 109752.</title>
        <authorList>
            <person name="Hosoyama A."/>
            <person name="Uohara A."/>
            <person name="Ohji S."/>
            <person name="Ichikawa N."/>
        </authorList>
    </citation>
    <scope>NUCLEOTIDE SEQUENCE [LARGE SCALE GENOMIC DNA]</scope>
    <source>
        <strain evidence="1 2">NBRC 109752</strain>
    </source>
</reference>
<gene>
    <name evidence="1" type="ORF">CCY01nite_47640</name>
</gene>
<comment type="caution">
    <text evidence="1">The sequence shown here is derived from an EMBL/GenBank/DDBJ whole genome shotgun (WGS) entry which is preliminary data.</text>
</comment>
<dbReference type="EMBL" id="BKAU01000007">
    <property type="protein sequence ID" value="GEP98504.1"/>
    <property type="molecule type" value="Genomic_DNA"/>
</dbReference>
<dbReference type="Proteomes" id="UP000321436">
    <property type="component" value="Unassembled WGS sequence"/>
</dbReference>
<accession>A0A512RS41</accession>
<protein>
    <submittedName>
        <fullName evidence="1">Uncharacterized protein</fullName>
    </submittedName>
</protein>
<evidence type="ECO:0000313" key="2">
    <source>
        <dbReference type="Proteomes" id="UP000321436"/>
    </source>
</evidence>
<dbReference type="AlphaFoldDB" id="A0A512RS41"/>
<name>A0A512RS41_9BACT</name>
<evidence type="ECO:0000313" key="1">
    <source>
        <dbReference type="EMBL" id="GEP98504.1"/>
    </source>
</evidence>
<keyword evidence="2" id="KW-1185">Reference proteome</keyword>
<sequence length="101" mass="10692">MAYHLIFSALHGKVTEGATTKNIKVETGMNANFKTLTLQLPSPVKISSAKQTTISLQADVAKLIDGVDLITTPIIGAAQAEAMQAVASNYETRAFTLKSGK</sequence>